<evidence type="ECO:0000256" key="6">
    <source>
        <dbReference type="ARBA" id="ARBA00038076"/>
    </source>
</evidence>
<keyword evidence="3 7" id="KW-0812">Transmembrane</keyword>
<organism evidence="9 10">
    <name type="scientific">Nonomuraea fuscirosea</name>
    <dbReference type="NCBI Taxonomy" id="1291556"/>
    <lineage>
        <taxon>Bacteria</taxon>
        <taxon>Bacillati</taxon>
        <taxon>Actinomycetota</taxon>
        <taxon>Actinomycetes</taxon>
        <taxon>Streptosporangiales</taxon>
        <taxon>Streptosporangiaceae</taxon>
        <taxon>Nonomuraea</taxon>
    </lineage>
</organism>
<accession>A0A2T0ML62</accession>
<reference evidence="9 10" key="1">
    <citation type="submission" date="2018-03" db="EMBL/GenBank/DDBJ databases">
        <title>Genomic Encyclopedia of Type Strains, Phase III (KMG-III): the genomes of soil and plant-associated and newly described type strains.</title>
        <authorList>
            <person name="Whitman W."/>
        </authorList>
    </citation>
    <scope>NUCLEOTIDE SEQUENCE [LARGE SCALE GENOMIC DNA]</scope>
    <source>
        <strain evidence="9 10">CGMCC 4.7104</strain>
    </source>
</reference>
<feature type="transmembrane region" description="Helical" evidence="7">
    <location>
        <begin position="268"/>
        <end position="293"/>
    </location>
</feature>
<dbReference type="InterPro" id="IPR050250">
    <property type="entry name" value="Macrolide_Exporter_MacB"/>
</dbReference>
<feature type="domain" description="ABC3 transporter permease C-terminal" evidence="8">
    <location>
        <begin position="273"/>
        <end position="392"/>
    </location>
</feature>
<feature type="transmembrane region" description="Helical" evidence="7">
    <location>
        <begin position="321"/>
        <end position="342"/>
    </location>
</feature>
<keyword evidence="4 7" id="KW-1133">Transmembrane helix</keyword>
<dbReference type="Proteomes" id="UP000238312">
    <property type="component" value="Unassembled WGS sequence"/>
</dbReference>
<evidence type="ECO:0000259" key="8">
    <source>
        <dbReference type="Pfam" id="PF02687"/>
    </source>
</evidence>
<dbReference type="GO" id="GO:0022857">
    <property type="term" value="F:transmembrane transporter activity"/>
    <property type="evidence" value="ECO:0007669"/>
    <property type="project" value="TreeGrafter"/>
</dbReference>
<evidence type="ECO:0000256" key="7">
    <source>
        <dbReference type="SAM" id="Phobius"/>
    </source>
</evidence>
<keyword evidence="10" id="KW-1185">Reference proteome</keyword>
<evidence type="ECO:0000256" key="2">
    <source>
        <dbReference type="ARBA" id="ARBA00022475"/>
    </source>
</evidence>
<feature type="transmembrane region" description="Helical" evidence="7">
    <location>
        <begin position="21"/>
        <end position="42"/>
    </location>
</feature>
<feature type="transmembrane region" description="Helical" evidence="7">
    <location>
        <begin position="433"/>
        <end position="454"/>
    </location>
</feature>
<dbReference type="InterPro" id="IPR003838">
    <property type="entry name" value="ABC3_permease_C"/>
</dbReference>
<comment type="caution">
    <text evidence="9">The sequence shown here is derived from an EMBL/GenBank/DDBJ whole genome shotgun (WGS) entry which is preliminary data.</text>
</comment>
<dbReference type="AlphaFoldDB" id="A0A2T0ML62"/>
<feature type="transmembrane region" description="Helical" evidence="7">
    <location>
        <begin position="407"/>
        <end position="427"/>
    </location>
</feature>
<comment type="similarity">
    <text evidence="6">Belongs to the ABC-4 integral membrane protein family.</text>
</comment>
<name>A0A2T0ML62_9ACTN</name>
<evidence type="ECO:0000256" key="3">
    <source>
        <dbReference type="ARBA" id="ARBA00022692"/>
    </source>
</evidence>
<feature type="transmembrane region" description="Helical" evidence="7">
    <location>
        <begin position="716"/>
        <end position="744"/>
    </location>
</feature>
<dbReference type="PANTHER" id="PTHR30572:SF4">
    <property type="entry name" value="ABC TRANSPORTER PERMEASE YTRF"/>
    <property type="match status" value="1"/>
</dbReference>
<dbReference type="PANTHER" id="PTHR30572">
    <property type="entry name" value="MEMBRANE COMPONENT OF TRANSPORTER-RELATED"/>
    <property type="match status" value="1"/>
</dbReference>
<comment type="subcellular location">
    <subcellularLocation>
        <location evidence="1">Cell membrane</location>
        <topology evidence="1">Multi-pass membrane protein</topology>
    </subcellularLocation>
</comment>
<dbReference type="Pfam" id="PF02687">
    <property type="entry name" value="FtsX"/>
    <property type="match status" value="1"/>
</dbReference>
<feature type="transmembrane region" description="Helical" evidence="7">
    <location>
        <begin position="810"/>
        <end position="831"/>
    </location>
</feature>
<keyword evidence="2" id="KW-1003">Cell membrane</keyword>
<dbReference type="OrthoDB" id="3405625at2"/>
<dbReference type="GO" id="GO:0005886">
    <property type="term" value="C:plasma membrane"/>
    <property type="evidence" value="ECO:0007669"/>
    <property type="project" value="UniProtKB-SubCell"/>
</dbReference>
<gene>
    <name evidence="9" type="ORF">B0I32_12395</name>
</gene>
<keyword evidence="5 7" id="KW-0472">Membrane</keyword>
<evidence type="ECO:0000256" key="5">
    <source>
        <dbReference type="ARBA" id="ARBA00023136"/>
    </source>
</evidence>
<protein>
    <submittedName>
        <fullName evidence="9">Putative ABC transport system permease protein</fullName>
    </submittedName>
</protein>
<feature type="transmembrane region" description="Helical" evidence="7">
    <location>
        <begin position="483"/>
        <end position="503"/>
    </location>
</feature>
<feature type="transmembrane region" description="Helical" evidence="7">
    <location>
        <begin position="362"/>
        <end position="386"/>
    </location>
</feature>
<evidence type="ECO:0000313" key="10">
    <source>
        <dbReference type="Proteomes" id="UP000238312"/>
    </source>
</evidence>
<dbReference type="EMBL" id="PVNG01000023">
    <property type="protein sequence ID" value="PRX58371.1"/>
    <property type="molecule type" value="Genomic_DNA"/>
</dbReference>
<dbReference type="RefSeq" id="WP_106249327.1">
    <property type="nucleotide sequence ID" value="NZ_PVNG01000023.1"/>
</dbReference>
<evidence type="ECO:0000313" key="9">
    <source>
        <dbReference type="EMBL" id="PRX58371.1"/>
    </source>
</evidence>
<evidence type="ECO:0000256" key="4">
    <source>
        <dbReference type="ARBA" id="ARBA00022989"/>
    </source>
</evidence>
<evidence type="ECO:0000256" key="1">
    <source>
        <dbReference type="ARBA" id="ARBA00004651"/>
    </source>
</evidence>
<feature type="transmembrane region" description="Helical" evidence="7">
    <location>
        <begin position="765"/>
        <end position="790"/>
    </location>
</feature>
<proteinExistence type="inferred from homology"/>
<sequence>MSAFRAALRISRRDAARAKGRSALIMVMIGLPVLLITGLLTLSQTTNLSARDELPSRLGPVADAVVYAHLRRTPITQEPAGRFGDQPQTGARPPGWTTAEVTALTGGRLLPFHQYTTEARLPAGFGRVDLLEIDLRDPLGTGVRPLVRGRHPATPQEIAVTPALLDAGVTVGSTLQVSRSGEPKRVVGVVEHPNRPGISEVVALYDSVRPPEGTWRGPGWLADTPAPVTWQDVKRLNRAGVRVASRAVVESPRTDAFDAGSSRPDQRLWTAIAVLLVVTQTVLLAGPAFAVGLRRRGRELATIAAQGGSPRHLRTIVLADGLLLGGAAALIGAALGVGAGAIAEAVAARYLDWTSGPPDIPWWQVLGVAALGLVSALVAAMAPAAGAARQSPAQVLAGRAAKARERVGVPVLGLVLVLLGVAMMFTVASRNDLGVVASATVTLFGLIALTPWLVARTGRLAARLPLPARLSIRDGARHRARTASAVAAVMAATMGAVTVGIAYHTTYAERREESRPAAPEGTLVVYGQSADDHVWSEVRAAMRERLPAATFVPGLAAVDDQGRELATFLRSPADGTSSPYYGSPFDLPITGDARLLALLQGRRDPSAEAALAAGRAVVFDPRLISDGALDVTVQGGEDADGVPIRIPAVRAGAAQAGQGGAVIPASALKKAGFETAERRLYATLPQPVPDQLEPDLQALAIGAAVVVIDDDSDEQYALMLGALLAAAVILVLGGTFAATGLAAADMRRDLDILSAVGGRPLTRRLVVAAQAGYIAGLGAVTGLVAGLVTATAMTQGLRTARVSGGLAMPWPFLAVLVLGLPLLAALLAGAFTRTRPAPARRVA</sequence>